<gene>
    <name evidence="10" type="ORF">CNR27_07935</name>
</gene>
<dbReference type="AlphaFoldDB" id="A0A290XE13"/>
<feature type="transmembrane region" description="Helical" evidence="8">
    <location>
        <begin position="300"/>
        <end position="317"/>
    </location>
</feature>
<dbReference type="GO" id="GO:0009103">
    <property type="term" value="P:lipopolysaccharide biosynthetic process"/>
    <property type="evidence" value="ECO:0007669"/>
    <property type="project" value="UniProtKB-ARBA"/>
</dbReference>
<feature type="domain" description="Glycosyltransferase RgtA/B/C/D-like" evidence="9">
    <location>
        <begin position="51"/>
        <end position="209"/>
    </location>
</feature>
<dbReference type="InterPro" id="IPR050297">
    <property type="entry name" value="LipidA_mod_glycosyltrf_83"/>
</dbReference>
<feature type="transmembrane region" description="Helical" evidence="8">
    <location>
        <begin position="70"/>
        <end position="88"/>
    </location>
</feature>
<accession>A0A290XE13</accession>
<feature type="transmembrane region" description="Helical" evidence="8">
    <location>
        <begin position="270"/>
        <end position="288"/>
    </location>
</feature>
<keyword evidence="2" id="KW-1003">Cell membrane</keyword>
<evidence type="ECO:0000256" key="2">
    <source>
        <dbReference type="ARBA" id="ARBA00022475"/>
    </source>
</evidence>
<proteinExistence type="predicted"/>
<dbReference type="Pfam" id="PF13231">
    <property type="entry name" value="PMT_2"/>
    <property type="match status" value="1"/>
</dbReference>
<sequence length="622" mass="67285">MRMQMRTVFVVLWSTIVLLKLAIAARLPLFVDEAFYWLEGQHPSWAYSDLPGLTAWLIRLGTEVFGDGLLAVRLPFIAISALVPWLVVRLTAREFDTEAAWISGCAALLMPLLGSLGVMALPDAMLALATMLCLDAGVRLLRGVTYGGALLLALGLSLGALSHYRFIAVIGVGMVALLLIANGREALRDPRVWIAIAAGAAAWIPLLVWNVDNAEAGLRFQMVDRHPWALHADGWQFLVIQAVMVTPLLFAALLSAAWRLRRAPDDAARFLALCGGLLLLAFFVLGFVADTERASFHWPLPGYLALLPLVGLVLMSWPRWLRVATWITLALGFVGVVGYYAAVSEPAVRERSAGLKWYPANFAGWDTLAEAVREELATMPADTVLIADNFKIGAELGFALGDANIRVLDHPLNRHHGRAPQLQLWDLQLDSRDELQGRPALMVIGANDVKFSALLQRYQAVCARMGELPVSRVVNADRGAQRFILAHLGAAAPAATGDCVLPAVAHIDAPLAGARVDAPFEVSGWAVKDGSGVAEVVITIDGGPVARARYGLPNQWVAERFLRGASRDPAQPRIGFTATIDPATLAPGRRWLGMEIIGADGSVERWAEQPVWIAPSRPASAP</sequence>
<evidence type="ECO:0000256" key="5">
    <source>
        <dbReference type="ARBA" id="ARBA00022692"/>
    </source>
</evidence>
<evidence type="ECO:0000313" key="10">
    <source>
        <dbReference type="EMBL" id="ATD67370.1"/>
    </source>
</evidence>
<feature type="transmembrane region" description="Helical" evidence="8">
    <location>
        <begin position="235"/>
        <end position="258"/>
    </location>
</feature>
<keyword evidence="5 8" id="KW-0812">Transmembrane</keyword>
<comment type="subcellular location">
    <subcellularLocation>
        <location evidence="1">Cell membrane</location>
        <topology evidence="1">Multi-pass membrane protein</topology>
    </subcellularLocation>
</comment>
<keyword evidence="11" id="KW-1185">Reference proteome</keyword>
<dbReference type="InterPro" id="IPR038731">
    <property type="entry name" value="RgtA/B/C-like"/>
</dbReference>
<evidence type="ECO:0000256" key="7">
    <source>
        <dbReference type="ARBA" id="ARBA00023136"/>
    </source>
</evidence>
<keyword evidence="7 8" id="KW-0472">Membrane</keyword>
<organism evidence="10 11">
    <name type="scientific">Luteimonas chenhongjianii</name>
    <dbReference type="NCBI Taxonomy" id="2006110"/>
    <lineage>
        <taxon>Bacteria</taxon>
        <taxon>Pseudomonadati</taxon>
        <taxon>Pseudomonadota</taxon>
        <taxon>Gammaproteobacteria</taxon>
        <taxon>Lysobacterales</taxon>
        <taxon>Lysobacteraceae</taxon>
        <taxon>Luteimonas</taxon>
    </lineage>
</organism>
<keyword evidence="3" id="KW-0328">Glycosyltransferase</keyword>
<feature type="transmembrane region" description="Helical" evidence="8">
    <location>
        <begin position="324"/>
        <end position="342"/>
    </location>
</feature>
<feature type="transmembrane region" description="Helical" evidence="8">
    <location>
        <begin position="149"/>
        <end position="180"/>
    </location>
</feature>
<evidence type="ECO:0000313" key="11">
    <source>
        <dbReference type="Proteomes" id="UP000218968"/>
    </source>
</evidence>
<feature type="transmembrane region" description="Helical" evidence="8">
    <location>
        <begin position="192"/>
        <end position="211"/>
    </location>
</feature>
<evidence type="ECO:0000259" key="9">
    <source>
        <dbReference type="Pfam" id="PF13231"/>
    </source>
</evidence>
<reference evidence="11" key="1">
    <citation type="submission" date="2017-09" db="EMBL/GenBank/DDBJ databases">
        <title>Luteimonas liuhanmingii sp.nov., isolated from the intestinal contents of Tibetan Plateau Pika in Yushu, Qinghai Province, China.</title>
        <authorList>
            <person name="Gui Z."/>
        </authorList>
    </citation>
    <scope>NUCLEOTIDE SEQUENCE [LARGE SCALE GENOMIC DNA]</scope>
    <source>
        <strain evidence="11">100111</strain>
    </source>
</reference>
<evidence type="ECO:0000256" key="8">
    <source>
        <dbReference type="SAM" id="Phobius"/>
    </source>
</evidence>
<evidence type="ECO:0000256" key="3">
    <source>
        <dbReference type="ARBA" id="ARBA00022676"/>
    </source>
</evidence>
<dbReference type="PANTHER" id="PTHR33908:SF11">
    <property type="entry name" value="MEMBRANE PROTEIN"/>
    <property type="match status" value="1"/>
</dbReference>
<feature type="transmembrane region" description="Helical" evidence="8">
    <location>
        <begin position="100"/>
        <end position="121"/>
    </location>
</feature>
<evidence type="ECO:0000256" key="6">
    <source>
        <dbReference type="ARBA" id="ARBA00022989"/>
    </source>
</evidence>
<name>A0A290XE13_9GAMM</name>
<keyword evidence="4" id="KW-0808">Transferase</keyword>
<evidence type="ECO:0000256" key="1">
    <source>
        <dbReference type="ARBA" id="ARBA00004651"/>
    </source>
</evidence>
<dbReference type="GO" id="GO:0016763">
    <property type="term" value="F:pentosyltransferase activity"/>
    <property type="evidence" value="ECO:0007669"/>
    <property type="project" value="TreeGrafter"/>
</dbReference>
<dbReference type="EMBL" id="CP023406">
    <property type="protein sequence ID" value="ATD67370.1"/>
    <property type="molecule type" value="Genomic_DNA"/>
</dbReference>
<dbReference type="KEGG" id="lum:CNR27_07935"/>
<dbReference type="PANTHER" id="PTHR33908">
    <property type="entry name" value="MANNOSYLTRANSFERASE YKCB-RELATED"/>
    <property type="match status" value="1"/>
</dbReference>
<dbReference type="OrthoDB" id="7167895at2"/>
<dbReference type="GO" id="GO:0005886">
    <property type="term" value="C:plasma membrane"/>
    <property type="evidence" value="ECO:0007669"/>
    <property type="project" value="UniProtKB-SubCell"/>
</dbReference>
<protein>
    <recommendedName>
        <fullName evidence="9">Glycosyltransferase RgtA/B/C/D-like domain-containing protein</fullName>
    </recommendedName>
</protein>
<evidence type="ECO:0000256" key="4">
    <source>
        <dbReference type="ARBA" id="ARBA00022679"/>
    </source>
</evidence>
<keyword evidence="6 8" id="KW-1133">Transmembrane helix</keyword>
<dbReference type="Proteomes" id="UP000218968">
    <property type="component" value="Chromosome"/>
</dbReference>